<dbReference type="SMART" id="SM00382">
    <property type="entry name" value="AAA"/>
    <property type="match status" value="1"/>
</dbReference>
<evidence type="ECO:0000256" key="1">
    <source>
        <dbReference type="ARBA" id="ARBA00004496"/>
    </source>
</evidence>
<dbReference type="InterPro" id="IPR022941">
    <property type="entry name" value="SRP54"/>
</dbReference>
<evidence type="ECO:0000256" key="2">
    <source>
        <dbReference type="ARBA" id="ARBA00004515"/>
    </source>
</evidence>
<feature type="domain" description="AAA+ ATPase" evidence="13">
    <location>
        <begin position="112"/>
        <end position="273"/>
    </location>
</feature>
<comment type="catalytic activity">
    <reaction evidence="12">
        <text>GTP + H2O = GDP + phosphate + H(+)</text>
        <dbReference type="Rhea" id="RHEA:19669"/>
        <dbReference type="ChEBI" id="CHEBI:15377"/>
        <dbReference type="ChEBI" id="CHEBI:15378"/>
        <dbReference type="ChEBI" id="CHEBI:37565"/>
        <dbReference type="ChEBI" id="CHEBI:43474"/>
        <dbReference type="ChEBI" id="CHEBI:58189"/>
        <dbReference type="EC" id="3.6.5.4"/>
    </reaction>
</comment>
<dbReference type="Gene3D" id="3.40.50.300">
    <property type="entry name" value="P-loop containing nucleotide triphosphate hydrolases"/>
    <property type="match status" value="1"/>
</dbReference>
<comment type="subcellular location">
    <subcellularLocation>
        <location evidence="2">Cell inner membrane</location>
        <topology evidence="2">Peripheral membrane protein</topology>
        <orientation evidence="2">Cytoplasmic side</orientation>
    </subcellularLocation>
    <subcellularLocation>
        <location evidence="1">Cytoplasm</location>
    </subcellularLocation>
</comment>
<evidence type="ECO:0000256" key="9">
    <source>
        <dbReference type="ARBA" id="ARBA00023135"/>
    </source>
</evidence>
<keyword evidence="17" id="KW-1185">Reference proteome</keyword>
<dbReference type="InterPro" id="IPR027417">
    <property type="entry name" value="P-loop_NTPase"/>
</dbReference>
<sequence length="459" mass="50721">MLTFLKEKISTLVKKFSSKSHLNSDEIDSLLKQIRVALLDADLSLELTSIFVDELRLKIEMINKKGVVNYGKAICDAMQSQIVDFLSNDLYEEANSENNHNTLKRILNIKDGLNVILFLGLQGVGKTTTVAKLAILLTQKLGKKVAITSLDETREAAKEQLKILANGSAVEFLDCKDFSSVVSKANTCVELARARGFDIIIMDTAGRTDVDATLMSEIVEIHNTVKPSETIFVCDAMLGQQAPVIGKAFAAAVPITGIILTRFDGDAKGGSMLSMKRAVGVPIKFITSGEKLDAIEIFHPLRIASRIMGLGDIASLIEKAADVVDDISEEQIVEKMKSGKFTLIDYVKYMKKVGKMGGMSFMIGLLPGIPKIDQKQQQELERKIKNQIAIISSMTEKEKEKPSILDGKRKMRIANGSGTKVQDVNSLLREYEAIAEVLKQMRNMRLGDQMKIMKNIFKK</sequence>
<evidence type="ECO:0000256" key="8">
    <source>
        <dbReference type="ARBA" id="ARBA00023134"/>
    </source>
</evidence>
<evidence type="ECO:0000256" key="12">
    <source>
        <dbReference type="ARBA" id="ARBA00048027"/>
    </source>
</evidence>
<dbReference type="RefSeq" id="WP_323722118.1">
    <property type="nucleotide sequence ID" value="NZ_CP110343.1"/>
</dbReference>
<dbReference type="Pfam" id="PF00448">
    <property type="entry name" value="SRP54"/>
    <property type="match status" value="1"/>
</dbReference>
<feature type="domain" description="SRP54-type proteins GTP-binding" evidence="14">
    <location>
        <begin position="113"/>
        <end position="309"/>
    </location>
</feature>
<organism evidence="16 17">
    <name type="scientific">Candidatus Fokinia crypta</name>
    <dbReference type="NCBI Taxonomy" id="1920990"/>
    <lineage>
        <taxon>Bacteria</taxon>
        <taxon>Pseudomonadati</taxon>
        <taxon>Pseudomonadota</taxon>
        <taxon>Alphaproteobacteria</taxon>
        <taxon>Rickettsiales</taxon>
        <taxon>Candidatus Midichloriaceae</taxon>
        <taxon>Candidatus Fokinia</taxon>
    </lineage>
</organism>
<dbReference type="SMART" id="SM00963">
    <property type="entry name" value="SRP54_N"/>
    <property type="match status" value="1"/>
</dbReference>
<dbReference type="InterPro" id="IPR036891">
    <property type="entry name" value="Signal_recog_part_SRP54_M_sf"/>
</dbReference>
<evidence type="ECO:0000259" key="13">
    <source>
        <dbReference type="SMART" id="SM00382"/>
    </source>
</evidence>
<keyword evidence="5" id="KW-0547">Nucleotide-binding</keyword>
<keyword evidence="7" id="KW-0694">RNA-binding</keyword>
<evidence type="ECO:0000256" key="11">
    <source>
        <dbReference type="ARBA" id="ARBA00035672"/>
    </source>
</evidence>
<evidence type="ECO:0000259" key="15">
    <source>
        <dbReference type="SMART" id="SM00963"/>
    </source>
</evidence>
<keyword evidence="9" id="KW-0733">Signal recognition particle</keyword>
<dbReference type="InterPro" id="IPR036225">
    <property type="entry name" value="SRP/SRP_N"/>
</dbReference>
<keyword evidence="10" id="KW-0687">Ribonucleoprotein</keyword>
<evidence type="ECO:0000313" key="17">
    <source>
        <dbReference type="Proteomes" id="UP001325140"/>
    </source>
</evidence>
<dbReference type="InterPro" id="IPR013822">
    <property type="entry name" value="Signal_recog_particl_SRP54_hlx"/>
</dbReference>
<evidence type="ECO:0000256" key="6">
    <source>
        <dbReference type="ARBA" id="ARBA00022801"/>
    </source>
</evidence>
<reference evidence="16" key="1">
    <citation type="submission" date="2022-10" db="EMBL/GenBank/DDBJ databases">
        <title>Host association and intracellularity evolved multiple times independently in the Rickettsiales.</title>
        <authorList>
            <person name="Castelli M."/>
            <person name="Nardi T."/>
            <person name="Gammuto L."/>
            <person name="Bellinzona G."/>
            <person name="Sabaneyeva E."/>
            <person name="Potekhin A."/>
            <person name="Serra V."/>
            <person name="Petroni G."/>
            <person name="Sassera D."/>
        </authorList>
    </citation>
    <scope>NUCLEOTIDE SEQUENCE [LARGE SCALE GENOMIC DNA]</scope>
    <source>
        <strain evidence="16">US_Bl 11III1</strain>
    </source>
</reference>
<dbReference type="Proteomes" id="UP001325140">
    <property type="component" value="Chromosome"/>
</dbReference>
<dbReference type="Gene3D" id="1.20.120.140">
    <property type="entry name" value="Signal recognition particle SRP54, nucleotide-binding domain"/>
    <property type="match status" value="1"/>
</dbReference>
<name>A0ABZ0US97_9RICK</name>
<dbReference type="PANTHER" id="PTHR11564:SF5">
    <property type="entry name" value="SIGNAL RECOGNITION PARTICLE SUBUNIT SRP54"/>
    <property type="match status" value="1"/>
</dbReference>
<dbReference type="SUPFAM" id="SSF52540">
    <property type="entry name" value="P-loop containing nucleoside triphosphate hydrolases"/>
    <property type="match status" value="1"/>
</dbReference>
<dbReference type="Gene3D" id="1.10.260.30">
    <property type="entry name" value="Signal recognition particle, SRP54 subunit, M-domain"/>
    <property type="match status" value="1"/>
</dbReference>
<dbReference type="SUPFAM" id="SSF47364">
    <property type="entry name" value="Domain of the SRP/SRP receptor G-proteins"/>
    <property type="match status" value="1"/>
</dbReference>
<protein>
    <recommendedName>
        <fullName evidence="11">signal-recognition-particle GTPase</fullName>
        <ecNumber evidence="11">3.6.5.4</ecNumber>
    </recommendedName>
</protein>
<keyword evidence="4" id="KW-0963">Cytoplasm</keyword>
<evidence type="ECO:0000256" key="5">
    <source>
        <dbReference type="ARBA" id="ARBA00022741"/>
    </source>
</evidence>
<evidence type="ECO:0000256" key="3">
    <source>
        <dbReference type="ARBA" id="ARBA00005450"/>
    </source>
</evidence>
<dbReference type="EC" id="3.6.5.4" evidence="11"/>
<dbReference type="InterPro" id="IPR003593">
    <property type="entry name" value="AAA+_ATPase"/>
</dbReference>
<evidence type="ECO:0000259" key="14">
    <source>
        <dbReference type="SMART" id="SM00962"/>
    </source>
</evidence>
<dbReference type="EMBL" id="CP110343">
    <property type="protein sequence ID" value="WPX98146.1"/>
    <property type="molecule type" value="Genomic_DNA"/>
</dbReference>
<evidence type="ECO:0000256" key="10">
    <source>
        <dbReference type="ARBA" id="ARBA00023274"/>
    </source>
</evidence>
<dbReference type="SUPFAM" id="SSF47446">
    <property type="entry name" value="Signal peptide-binding domain"/>
    <property type="match status" value="1"/>
</dbReference>
<accession>A0ABZ0US97</accession>
<dbReference type="InterPro" id="IPR000897">
    <property type="entry name" value="SRP54_GTPase_dom"/>
</dbReference>
<dbReference type="SMART" id="SM00962">
    <property type="entry name" value="SRP54"/>
    <property type="match status" value="1"/>
</dbReference>
<dbReference type="InterPro" id="IPR042101">
    <property type="entry name" value="SRP54_N_sf"/>
</dbReference>
<dbReference type="Pfam" id="PF02881">
    <property type="entry name" value="SRP54_N"/>
    <property type="match status" value="1"/>
</dbReference>
<dbReference type="InterPro" id="IPR004125">
    <property type="entry name" value="Signal_recog_particle_SRP54_M"/>
</dbReference>
<comment type="similarity">
    <text evidence="3">Belongs to the GTP-binding SRP family. SRP54 subfamily.</text>
</comment>
<evidence type="ECO:0000256" key="7">
    <source>
        <dbReference type="ARBA" id="ARBA00022884"/>
    </source>
</evidence>
<keyword evidence="6" id="KW-0378">Hydrolase</keyword>
<gene>
    <name evidence="16" type="ORF">Fokcrypt_00685</name>
</gene>
<evidence type="ECO:0000313" key="16">
    <source>
        <dbReference type="EMBL" id="WPX98146.1"/>
    </source>
</evidence>
<proteinExistence type="inferred from homology"/>
<keyword evidence="8" id="KW-0342">GTP-binding</keyword>
<feature type="domain" description="Signal recognition particle SRP54 helical bundle" evidence="15">
    <location>
        <begin position="1"/>
        <end position="86"/>
    </location>
</feature>
<dbReference type="PANTHER" id="PTHR11564">
    <property type="entry name" value="SIGNAL RECOGNITION PARTICLE 54K PROTEIN SRP54"/>
    <property type="match status" value="1"/>
</dbReference>
<dbReference type="Pfam" id="PF02978">
    <property type="entry name" value="SRP_SPB"/>
    <property type="match status" value="1"/>
</dbReference>
<evidence type="ECO:0000256" key="4">
    <source>
        <dbReference type="ARBA" id="ARBA00022490"/>
    </source>
</evidence>